<dbReference type="PANTHER" id="PTHR43811:SF23">
    <property type="entry name" value="FKBP-TYPE 22 KDA PEPTIDYL-PROLYL CIS-TRANS ISOMERASE"/>
    <property type="match status" value="1"/>
</dbReference>
<feature type="domain" description="PPIase FKBP-type" evidence="9">
    <location>
        <begin position="183"/>
        <end position="268"/>
    </location>
</feature>
<reference evidence="10 11" key="1">
    <citation type="submission" date="2018-08" db="EMBL/GenBank/DDBJ databases">
        <title>Recombination of ecologically and evolutionarily significant loci maintains genetic cohesion in the Pseudomonas syringae species complex.</title>
        <authorList>
            <person name="Dillon M."/>
            <person name="Thakur S."/>
            <person name="Almeida R.N.D."/>
            <person name="Weir B.S."/>
            <person name="Guttman D.S."/>
        </authorList>
    </citation>
    <scope>NUCLEOTIDE SEQUENCE [LARGE SCALE GENOMIC DNA]</scope>
    <source>
        <strain evidence="10 11">NCPPB2445</strain>
    </source>
</reference>
<dbReference type="InterPro" id="IPR001179">
    <property type="entry name" value="PPIase_FKBP_dom"/>
</dbReference>
<dbReference type="SUPFAM" id="SSF54534">
    <property type="entry name" value="FKBP-like"/>
    <property type="match status" value="1"/>
</dbReference>
<protein>
    <recommendedName>
        <fullName evidence="7">Peptidyl-prolyl cis-trans isomerase</fullName>
        <ecNumber evidence="7">5.2.1.8</ecNumber>
    </recommendedName>
</protein>
<evidence type="ECO:0000256" key="8">
    <source>
        <dbReference type="SAM" id="Phobius"/>
    </source>
</evidence>
<dbReference type="STRING" id="47879.AXG94_11175"/>
<evidence type="ECO:0000259" key="9">
    <source>
        <dbReference type="PROSITE" id="PS50059"/>
    </source>
</evidence>
<dbReference type="AlphaFoldDB" id="A0A3M3EG10"/>
<keyword evidence="5 6" id="KW-0413">Isomerase</keyword>
<dbReference type="GO" id="GO:0003755">
    <property type="term" value="F:peptidyl-prolyl cis-trans isomerase activity"/>
    <property type="evidence" value="ECO:0007669"/>
    <property type="project" value="UniProtKB-UniRule"/>
</dbReference>
<keyword evidence="8" id="KW-0472">Membrane</keyword>
<evidence type="ECO:0000256" key="4">
    <source>
        <dbReference type="ARBA" id="ARBA00023110"/>
    </source>
</evidence>
<keyword evidence="3" id="KW-0732">Signal</keyword>
<evidence type="ECO:0000256" key="2">
    <source>
        <dbReference type="ARBA" id="ARBA00006577"/>
    </source>
</evidence>
<keyword evidence="8" id="KW-0812">Transmembrane</keyword>
<comment type="similarity">
    <text evidence="2 7">Belongs to the FKBP-type PPIase family.</text>
</comment>
<evidence type="ECO:0000256" key="3">
    <source>
        <dbReference type="ARBA" id="ARBA00022729"/>
    </source>
</evidence>
<dbReference type="Pfam" id="PF01346">
    <property type="entry name" value="FKBP_N"/>
    <property type="match status" value="1"/>
</dbReference>
<keyword evidence="11" id="KW-1185">Reference proteome</keyword>
<gene>
    <name evidence="10" type="ORF">ALQ77_100078</name>
</gene>
<dbReference type="EC" id="5.2.1.8" evidence="7"/>
<evidence type="ECO:0000313" key="10">
    <source>
        <dbReference type="EMBL" id="RMM48520.1"/>
    </source>
</evidence>
<keyword evidence="4 6" id="KW-0697">Rotamase</keyword>
<feature type="transmembrane region" description="Helical" evidence="8">
    <location>
        <begin position="21"/>
        <end position="40"/>
    </location>
</feature>
<evidence type="ECO:0000256" key="5">
    <source>
        <dbReference type="ARBA" id="ARBA00023235"/>
    </source>
</evidence>
<dbReference type="InterPro" id="IPR000774">
    <property type="entry name" value="PPIase_FKBP_N"/>
</dbReference>
<dbReference type="GO" id="GO:0006457">
    <property type="term" value="P:protein folding"/>
    <property type="evidence" value="ECO:0007669"/>
    <property type="project" value="InterPro"/>
</dbReference>
<organism evidence="10 11">
    <name type="scientific">Pseudomonas corrugata</name>
    <dbReference type="NCBI Taxonomy" id="47879"/>
    <lineage>
        <taxon>Bacteria</taxon>
        <taxon>Pseudomonadati</taxon>
        <taxon>Pseudomonadota</taxon>
        <taxon>Gammaproteobacteria</taxon>
        <taxon>Pseudomonadales</taxon>
        <taxon>Pseudomonadaceae</taxon>
        <taxon>Pseudomonas</taxon>
    </lineage>
</organism>
<comment type="catalytic activity">
    <reaction evidence="1 6 7">
        <text>[protein]-peptidylproline (omega=180) = [protein]-peptidylproline (omega=0)</text>
        <dbReference type="Rhea" id="RHEA:16237"/>
        <dbReference type="Rhea" id="RHEA-COMP:10747"/>
        <dbReference type="Rhea" id="RHEA-COMP:10748"/>
        <dbReference type="ChEBI" id="CHEBI:83833"/>
        <dbReference type="ChEBI" id="CHEBI:83834"/>
        <dbReference type="EC" id="5.2.1.8"/>
    </reaction>
</comment>
<dbReference type="Gene3D" id="3.10.50.40">
    <property type="match status" value="1"/>
</dbReference>
<dbReference type="FunFam" id="3.10.50.40:FF:000045">
    <property type="entry name" value="Peptidyl-prolyl cis-trans isomerase"/>
    <property type="match status" value="1"/>
</dbReference>
<dbReference type="Proteomes" id="UP000270661">
    <property type="component" value="Unassembled WGS sequence"/>
</dbReference>
<dbReference type="InterPro" id="IPR036944">
    <property type="entry name" value="PPIase_FKBP_N_sf"/>
</dbReference>
<dbReference type="PROSITE" id="PS50059">
    <property type="entry name" value="FKBP_PPIASE"/>
    <property type="match status" value="1"/>
</dbReference>
<keyword evidence="8" id="KW-1133">Transmembrane helix</keyword>
<dbReference type="Pfam" id="PF00254">
    <property type="entry name" value="FKBP_C"/>
    <property type="match status" value="1"/>
</dbReference>
<dbReference type="InterPro" id="IPR046357">
    <property type="entry name" value="PPIase_dom_sf"/>
</dbReference>
<evidence type="ECO:0000256" key="7">
    <source>
        <dbReference type="RuleBase" id="RU003915"/>
    </source>
</evidence>
<name>A0A3M3EG10_9PSED</name>
<evidence type="ECO:0000256" key="1">
    <source>
        <dbReference type="ARBA" id="ARBA00000971"/>
    </source>
</evidence>
<proteinExistence type="inferred from homology"/>
<sequence>MGAAPACREAGGRCRFRRGTLMWALVIRHGICASLLALLVPGAPGGAVSLTAIPEPSAQRSSSMSEVNLSTDETRVSYGIGRQLGDQLRDNPPPGVSLDAILAGLTDAFAGKPSRVGQEEMSASFKVIREIMQAEAAAKAEAAAGEGRAFLAENAKRDGITTLASGLQFEVLTQGEGAKPTREDQVRTHYHGTLIDGTVFDSSYDRGQPAEFPVGGVIPGWTEALQLMNAGSKWRLYVPSELAYGAQGVGSIPPHSVLVFDVELLDVL</sequence>
<comment type="caution">
    <text evidence="10">The sequence shown here is derived from an EMBL/GenBank/DDBJ whole genome shotgun (WGS) entry which is preliminary data.</text>
</comment>
<dbReference type="EMBL" id="RBOJ01000081">
    <property type="protein sequence ID" value="RMM48520.1"/>
    <property type="molecule type" value="Genomic_DNA"/>
</dbReference>
<dbReference type="NCBIfam" id="NF008602">
    <property type="entry name" value="PRK11570.1"/>
    <property type="match status" value="1"/>
</dbReference>
<accession>A0A3M3EG10</accession>
<evidence type="ECO:0000256" key="6">
    <source>
        <dbReference type="PROSITE-ProRule" id="PRU00277"/>
    </source>
</evidence>
<dbReference type="PANTHER" id="PTHR43811">
    <property type="entry name" value="FKBP-TYPE PEPTIDYL-PROLYL CIS-TRANS ISOMERASE FKPA"/>
    <property type="match status" value="1"/>
</dbReference>
<dbReference type="Gene3D" id="1.10.287.460">
    <property type="entry name" value="Peptidyl-prolyl cis-trans isomerase, FKBP-type, N-terminal domain"/>
    <property type="match status" value="1"/>
</dbReference>
<evidence type="ECO:0000313" key="11">
    <source>
        <dbReference type="Proteomes" id="UP000270661"/>
    </source>
</evidence>